<dbReference type="RefSeq" id="WP_141725337.1">
    <property type="nucleotide sequence ID" value="NZ_FMHW01000002.1"/>
</dbReference>
<evidence type="ECO:0000256" key="3">
    <source>
        <dbReference type="ARBA" id="ARBA00022989"/>
    </source>
</evidence>
<dbReference type="CDD" id="cd01392">
    <property type="entry name" value="HTH_LacI"/>
    <property type="match status" value="1"/>
</dbReference>
<dbReference type="OrthoDB" id="9790412at2"/>
<dbReference type="InterPro" id="IPR000843">
    <property type="entry name" value="HTH_LacI"/>
</dbReference>
<evidence type="ECO:0000313" key="11">
    <source>
        <dbReference type="Proteomes" id="UP000198959"/>
    </source>
</evidence>
<feature type="domain" description="HTH lacI-type" evidence="9">
    <location>
        <begin position="8"/>
        <end position="66"/>
    </location>
</feature>
<dbReference type="InterPro" id="IPR010982">
    <property type="entry name" value="Lambda_DNA-bd_dom_sf"/>
</dbReference>
<dbReference type="PROSITE" id="PS50932">
    <property type="entry name" value="HTH_LACI_2"/>
    <property type="match status" value="1"/>
</dbReference>
<dbReference type="Gene3D" id="1.10.260.40">
    <property type="entry name" value="lambda repressor-like DNA-binding domains"/>
    <property type="match status" value="1"/>
</dbReference>
<evidence type="ECO:0000256" key="5">
    <source>
        <dbReference type="ARBA" id="ARBA00023125"/>
    </source>
</evidence>
<evidence type="ECO:0000313" key="10">
    <source>
        <dbReference type="EMBL" id="SCL34895.1"/>
    </source>
</evidence>
<keyword evidence="11" id="KW-1185">Reference proteome</keyword>
<reference evidence="11" key="1">
    <citation type="submission" date="2016-06" db="EMBL/GenBank/DDBJ databases">
        <authorList>
            <person name="Varghese N."/>
            <person name="Submissions Spin"/>
        </authorList>
    </citation>
    <scope>NUCLEOTIDE SEQUENCE [LARGE SCALE GENOMIC DNA]</scope>
    <source>
        <strain evidence="11">DSM 43817</strain>
    </source>
</reference>
<keyword evidence="5" id="KW-0238">DNA-binding</keyword>
<dbReference type="GO" id="GO:0016020">
    <property type="term" value="C:membrane"/>
    <property type="evidence" value="ECO:0007669"/>
    <property type="project" value="UniProtKB-SubCell"/>
</dbReference>
<dbReference type="SUPFAM" id="SSF47413">
    <property type="entry name" value="lambda repressor-like DNA-binding domains"/>
    <property type="match status" value="1"/>
</dbReference>
<feature type="transmembrane region" description="Helical" evidence="8">
    <location>
        <begin position="76"/>
        <end position="97"/>
    </location>
</feature>
<name>A0A1C6T0L9_9ACTN</name>
<evidence type="ECO:0000256" key="8">
    <source>
        <dbReference type="SAM" id="Phobius"/>
    </source>
</evidence>
<dbReference type="PANTHER" id="PTHR30146">
    <property type="entry name" value="LACI-RELATED TRANSCRIPTIONAL REPRESSOR"/>
    <property type="match status" value="1"/>
</dbReference>
<evidence type="ECO:0000256" key="7">
    <source>
        <dbReference type="ARBA" id="ARBA00023163"/>
    </source>
</evidence>
<evidence type="ECO:0000256" key="1">
    <source>
        <dbReference type="ARBA" id="ARBA00004141"/>
    </source>
</evidence>
<evidence type="ECO:0000256" key="2">
    <source>
        <dbReference type="ARBA" id="ARBA00022692"/>
    </source>
</evidence>
<dbReference type="SMART" id="SM00354">
    <property type="entry name" value="HTH_LACI"/>
    <property type="match status" value="1"/>
</dbReference>
<accession>A0A1C6T0L9</accession>
<keyword evidence="3 8" id="KW-1133">Transmembrane helix</keyword>
<sequence length="112" mass="11936">MPAALRRVTQRDITLVAGVSQATVSSVLNNRADADVRIAPETRERVLQAIADTGYVADSVARRLASRFDAYGGPMWNVQLAAASMTALPVLVVFVVAQKQFVEGLAHTGLKG</sequence>
<dbReference type="AlphaFoldDB" id="A0A1C6T0L9"/>
<dbReference type="GO" id="GO:0003700">
    <property type="term" value="F:DNA-binding transcription factor activity"/>
    <property type="evidence" value="ECO:0007669"/>
    <property type="project" value="TreeGrafter"/>
</dbReference>
<proteinExistence type="predicted"/>
<dbReference type="Pfam" id="PF00356">
    <property type="entry name" value="LacI"/>
    <property type="match status" value="1"/>
</dbReference>
<evidence type="ECO:0000259" key="9">
    <source>
        <dbReference type="PROSITE" id="PS50932"/>
    </source>
</evidence>
<comment type="subcellular location">
    <subcellularLocation>
        <location evidence="1">Membrane</location>
        <topology evidence="1">Multi-pass membrane protein</topology>
    </subcellularLocation>
</comment>
<keyword evidence="7" id="KW-0804">Transcription</keyword>
<keyword evidence="4" id="KW-0805">Transcription regulation</keyword>
<dbReference type="InterPro" id="IPR035906">
    <property type="entry name" value="MetI-like_sf"/>
</dbReference>
<evidence type="ECO:0000256" key="6">
    <source>
        <dbReference type="ARBA" id="ARBA00023136"/>
    </source>
</evidence>
<keyword evidence="2 8" id="KW-0812">Transmembrane</keyword>
<dbReference type="PANTHER" id="PTHR30146:SF109">
    <property type="entry name" value="HTH-TYPE TRANSCRIPTIONAL REGULATOR GALS"/>
    <property type="match status" value="1"/>
</dbReference>
<dbReference type="EMBL" id="FMHW01000002">
    <property type="protein sequence ID" value="SCL34895.1"/>
    <property type="molecule type" value="Genomic_DNA"/>
</dbReference>
<dbReference type="SUPFAM" id="SSF161098">
    <property type="entry name" value="MetI-like"/>
    <property type="match status" value="1"/>
</dbReference>
<protein>
    <submittedName>
        <fullName evidence="10">Regulatory protein, lacI family</fullName>
    </submittedName>
</protein>
<evidence type="ECO:0000256" key="4">
    <source>
        <dbReference type="ARBA" id="ARBA00023015"/>
    </source>
</evidence>
<organism evidence="10 11">
    <name type="scientific">Micromonospora pallida</name>
    <dbReference type="NCBI Taxonomy" id="145854"/>
    <lineage>
        <taxon>Bacteria</taxon>
        <taxon>Bacillati</taxon>
        <taxon>Actinomycetota</taxon>
        <taxon>Actinomycetes</taxon>
        <taxon>Micromonosporales</taxon>
        <taxon>Micromonosporaceae</taxon>
        <taxon>Micromonospora</taxon>
    </lineage>
</organism>
<dbReference type="GO" id="GO:0000976">
    <property type="term" value="F:transcription cis-regulatory region binding"/>
    <property type="evidence" value="ECO:0007669"/>
    <property type="project" value="TreeGrafter"/>
</dbReference>
<gene>
    <name evidence="10" type="ORF">GA0074692_3952</name>
</gene>
<dbReference type="Proteomes" id="UP000198959">
    <property type="component" value="Unassembled WGS sequence"/>
</dbReference>
<keyword evidence="6 8" id="KW-0472">Membrane</keyword>
<dbReference type="STRING" id="145854.GA0074692_3952"/>